<comment type="caution">
    <text evidence="2">The sequence shown here is derived from an EMBL/GenBank/DDBJ whole genome shotgun (WGS) entry which is preliminary data.</text>
</comment>
<gene>
    <name evidence="2" type="ORF">NIES593_13405</name>
</gene>
<proteinExistence type="predicted"/>
<protein>
    <submittedName>
        <fullName evidence="2">Alpha/beta hydrolase</fullName>
    </submittedName>
</protein>
<dbReference type="AlphaFoldDB" id="A0A1U7HF69"/>
<dbReference type="PRINTS" id="PR00412">
    <property type="entry name" value="EPOXHYDRLASE"/>
</dbReference>
<dbReference type="InterPro" id="IPR000073">
    <property type="entry name" value="AB_hydrolase_1"/>
</dbReference>
<dbReference type="Pfam" id="PF00561">
    <property type="entry name" value="Abhydrolase_1"/>
    <property type="match status" value="1"/>
</dbReference>
<dbReference type="InterPro" id="IPR000639">
    <property type="entry name" value="Epox_hydrolase-like"/>
</dbReference>
<organism evidence="2 3">
    <name type="scientific">Hydrococcus rivularis NIES-593</name>
    <dbReference type="NCBI Taxonomy" id="1921803"/>
    <lineage>
        <taxon>Bacteria</taxon>
        <taxon>Bacillati</taxon>
        <taxon>Cyanobacteriota</taxon>
        <taxon>Cyanophyceae</taxon>
        <taxon>Pleurocapsales</taxon>
        <taxon>Hydrococcaceae</taxon>
        <taxon>Hydrococcus</taxon>
    </lineage>
</organism>
<dbReference type="GO" id="GO:0016020">
    <property type="term" value="C:membrane"/>
    <property type="evidence" value="ECO:0007669"/>
    <property type="project" value="TreeGrafter"/>
</dbReference>
<dbReference type="GO" id="GO:0046464">
    <property type="term" value="P:acylglycerol catabolic process"/>
    <property type="evidence" value="ECO:0007669"/>
    <property type="project" value="TreeGrafter"/>
</dbReference>
<keyword evidence="2" id="KW-0378">Hydrolase</keyword>
<evidence type="ECO:0000259" key="1">
    <source>
        <dbReference type="Pfam" id="PF00561"/>
    </source>
</evidence>
<dbReference type="PRINTS" id="PR00111">
    <property type="entry name" value="ABHYDROLASE"/>
</dbReference>
<dbReference type="RefSeq" id="WP_073600066.1">
    <property type="nucleotide sequence ID" value="NZ_MRCB01000015.1"/>
</dbReference>
<dbReference type="STRING" id="1921803.NIES593_13405"/>
<feature type="domain" description="AB hydrolase-1" evidence="1">
    <location>
        <begin position="29"/>
        <end position="186"/>
    </location>
</feature>
<dbReference type="OrthoDB" id="9775557at2"/>
<evidence type="ECO:0000313" key="2">
    <source>
        <dbReference type="EMBL" id="OKH22191.1"/>
    </source>
</evidence>
<evidence type="ECO:0000313" key="3">
    <source>
        <dbReference type="Proteomes" id="UP000186868"/>
    </source>
</evidence>
<dbReference type="InterPro" id="IPR050266">
    <property type="entry name" value="AB_hydrolase_sf"/>
</dbReference>
<dbReference type="SUPFAM" id="SSF53474">
    <property type="entry name" value="alpha/beta-Hydrolases"/>
    <property type="match status" value="1"/>
</dbReference>
<accession>A0A1U7HF69</accession>
<dbReference type="EMBL" id="MRCB01000015">
    <property type="protein sequence ID" value="OKH22191.1"/>
    <property type="molecule type" value="Genomic_DNA"/>
</dbReference>
<dbReference type="InterPro" id="IPR029058">
    <property type="entry name" value="AB_hydrolase_fold"/>
</dbReference>
<keyword evidence="3" id="KW-1185">Reference proteome</keyword>
<dbReference type="PANTHER" id="PTHR43798:SF33">
    <property type="entry name" value="HYDROLASE, PUTATIVE (AFU_ORTHOLOGUE AFUA_2G14860)-RELATED"/>
    <property type="match status" value="1"/>
</dbReference>
<sequence length="282" mass="32634">MNAIAPIRQILDLSDIQLSYLEWNSGKEPLILLHGLADCALVWSSLGDYLAPNYHIIAPDLRGHGDSSKPENNYLFSDFIADLEALMKHLGWSSTHVLAHSWSAKLLTIWARQYPERFQSLILVDPFFIGKIPSWFKITFPILYRVLPFLKIMGPFSSYEEAERLAHQLKQYRDWTPLQKQVFQASIEQKSDGTWGSKFVVQARDRIFEEVMQVAGLTQLIDIPTLFVKPQKGLNRTAWQLKPYKTYLKNLQICEVPGNHWAFLVEPKIFNQTVEKFLKSIR</sequence>
<name>A0A1U7HF69_9CYAN</name>
<dbReference type="PANTHER" id="PTHR43798">
    <property type="entry name" value="MONOACYLGLYCEROL LIPASE"/>
    <property type="match status" value="1"/>
</dbReference>
<dbReference type="Proteomes" id="UP000186868">
    <property type="component" value="Unassembled WGS sequence"/>
</dbReference>
<dbReference type="GO" id="GO:0047372">
    <property type="term" value="F:monoacylglycerol lipase activity"/>
    <property type="evidence" value="ECO:0007669"/>
    <property type="project" value="TreeGrafter"/>
</dbReference>
<reference evidence="2 3" key="1">
    <citation type="submission" date="2016-11" db="EMBL/GenBank/DDBJ databases">
        <title>Draft Genome Sequences of Nine Cyanobacterial Strains from Diverse Habitats.</title>
        <authorList>
            <person name="Zhu T."/>
            <person name="Hou S."/>
            <person name="Lu X."/>
            <person name="Hess W.R."/>
        </authorList>
    </citation>
    <scope>NUCLEOTIDE SEQUENCE [LARGE SCALE GENOMIC DNA]</scope>
    <source>
        <strain evidence="2 3">NIES-593</strain>
    </source>
</reference>
<dbReference type="Gene3D" id="3.40.50.1820">
    <property type="entry name" value="alpha/beta hydrolase"/>
    <property type="match status" value="1"/>
</dbReference>